<sequence>MPRLDAMSVRVIVAAIAALVSGATLWFPWWRADDAPWVVTARVLRGDPATSPGWEVVGKPAALLLVVVPFLVVAALRRRGALAAAGICAGAAIMTGLAAHALIGVDVTPAPIVALVCGLVSGALAIGPAATCAPARALAVVAVIAVALVAVVLPLPSRGSVAAPPAVPAAFERVTAAGFDTDPEGIRGLVTPSLQSRLGLLSGRPVLYDGDTMTAVGDDGRTRILMRTERRTARILGTYRDSIAVQAGTDVTVIDGDGSVSTLGSVATAGDIGTDGTVWMRALDGSVRVGQLASGLPADAGQLPSITPAVTDVAGLVPSAAGALRSRRAGSYGYRLELLTPDGTVTRLAGAADESCGSTSDPVRSYFAGEPVAQPDGKGGWWIAHEVDRTTRVSHVDAAGVQSRIADPLPGLTRGMTVDADSSVLLYLMHGAYDSFQVVRTTTEQLSPLKPPADTCLADVPRLAPPLRTVPVAGPAARYPIAPLDLGGTYVSSRAGQDTWTIFDANGTERASWRHAPIRNVGGSPISDGMGGLWWLEESGRPATGTSPSGAGDDPHLTVEASYNLTLTHGEPGRAPVRLALDPTTFGSAALIPDVRATGRPLLLSSDGLWRVSDRGSLARVASGEVVDAVRATDGALWVATWNTVERITGTTRTTVVGPREKSGNRSRTVAPVGIQLAHGVRPGAVVPRSPQLVAATDGAVWVIADHIVLRADRSGAVSLAAQDEVNTSRRIYPVPGGALVLDTAPLNRWSRLVTDTRSPGISPSSWPVPR</sequence>
<dbReference type="EMBL" id="CP045810">
    <property type="protein sequence ID" value="QHN39762.1"/>
    <property type="molecule type" value="Genomic_DNA"/>
</dbReference>
<evidence type="ECO:0000313" key="1">
    <source>
        <dbReference type="EMBL" id="QHN39762.1"/>
    </source>
</evidence>
<dbReference type="RefSeq" id="WP_138943541.1">
    <property type="nucleotide sequence ID" value="NZ_CP045804.1"/>
</dbReference>
<dbReference type="AlphaFoldDB" id="A0A857MDE8"/>
<organism evidence="1">
    <name type="scientific">Gordonia amarae</name>
    <dbReference type="NCBI Taxonomy" id="36821"/>
    <lineage>
        <taxon>Bacteria</taxon>
        <taxon>Bacillati</taxon>
        <taxon>Actinomycetota</taxon>
        <taxon>Actinomycetes</taxon>
        <taxon>Mycobacteriales</taxon>
        <taxon>Gordoniaceae</taxon>
        <taxon>Gordonia</taxon>
    </lineage>
</organism>
<reference evidence="1" key="1">
    <citation type="journal article" date="2021" name="Nat. Microbiol.">
        <title>Cocultivation of an ultrasmall environmental parasitic bacterium with lytic ability against bacteria associated with wastewater foams.</title>
        <authorList>
            <person name="Batinovic S."/>
            <person name="Rose J.J.A."/>
            <person name="Ratcliffe J."/>
            <person name="Seviour R.J."/>
            <person name="Petrovski S."/>
        </authorList>
    </citation>
    <scope>NUCLEOTIDE SEQUENCE</scope>
    <source>
        <strain evidence="1">CON44</strain>
    </source>
</reference>
<accession>A0A857MDE8</accession>
<name>A0A857MDE8_9ACTN</name>
<proteinExistence type="predicted"/>
<protein>
    <submittedName>
        <fullName evidence="1">Uncharacterized protein</fullName>
    </submittedName>
</protein>
<gene>
    <name evidence="1" type="ORF">GII30_11835</name>
</gene>